<proteinExistence type="predicted"/>
<feature type="domain" description="YdhG-like" evidence="1">
    <location>
        <begin position="29"/>
        <end position="130"/>
    </location>
</feature>
<name>A0A918RJB5_9GAMM</name>
<accession>A0A918RJB5</accession>
<dbReference type="AlphaFoldDB" id="A0A918RJB5"/>
<evidence type="ECO:0000313" key="3">
    <source>
        <dbReference type="Proteomes" id="UP000614811"/>
    </source>
</evidence>
<dbReference type="Proteomes" id="UP000614811">
    <property type="component" value="Unassembled WGS sequence"/>
</dbReference>
<evidence type="ECO:0000313" key="2">
    <source>
        <dbReference type="EMBL" id="GGZ97110.1"/>
    </source>
</evidence>
<dbReference type="RefSeq" id="WP_189398118.1">
    <property type="nucleotide sequence ID" value="NZ_BMXA01000001.1"/>
</dbReference>
<gene>
    <name evidence="2" type="ORF">GCM10008090_01730</name>
</gene>
<comment type="caution">
    <text evidence="2">The sequence shown here is derived from an EMBL/GenBank/DDBJ whole genome shotgun (WGS) entry which is preliminary data.</text>
</comment>
<reference evidence="2" key="1">
    <citation type="journal article" date="2014" name="Int. J. Syst. Evol. Microbiol.">
        <title>Complete genome sequence of Corynebacterium casei LMG S-19264T (=DSM 44701T), isolated from a smear-ripened cheese.</title>
        <authorList>
            <consortium name="US DOE Joint Genome Institute (JGI-PGF)"/>
            <person name="Walter F."/>
            <person name="Albersmeier A."/>
            <person name="Kalinowski J."/>
            <person name="Ruckert C."/>
        </authorList>
    </citation>
    <scope>NUCLEOTIDE SEQUENCE</scope>
    <source>
        <strain evidence="2">KCTC 12711</strain>
    </source>
</reference>
<protein>
    <recommendedName>
        <fullName evidence="1">YdhG-like domain-containing protein</fullName>
    </recommendedName>
</protein>
<reference evidence="2" key="2">
    <citation type="submission" date="2020-09" db="EMBL/GenBank/DDBJ databases">
        <authorList>
            <person name="Sun Q."/>
            <person name="Kim S."/>
        </authorList>
    </citation>
    <scope>NUCLEOTIDE SEQUENCE</scope>
    <source>
        <strain evidence="2">KCTC 12711</strain>
    </source>
</reference>
<organism evidence="2 3">
    <name type="scientific">Arenicella chitinivorans</name>
    <dbReference type="NCBI Taxonomy" id="1329800"/>
    <lineage>
        <taxon>Bacteria</taxon>
        <taxon>Pseudomonadati</taxon>
        <taxon>Pseudomonadota</taxon>
        <taxon>Gammaproteobacteria</taxon>
        <taxon>Arenicellales</taxon>
        <taxon>Arenicellaceae</taxon>
        <taxon>Arenicella</taxon>
    </lineage>
</organism>
<sequence length="144" mass="15756">MTKKISLKTAKNEASVADFIASLHPESVRQAAQTLDALFRGATGAKPKMWGGSIIGYGEYTYYRANGDEGQFMASGFAMRKSGPVLYIMPGYQNYADLMSKLGPHKLGKSCLYLKHLNDIDLDVVAILVKRGLADLANSHEVRL</sequence>
<dbReference type="Pfam" id="PF08818">
    <property type="entry name" value="DUF1801"/>
    <property type="match status" value="1"/>
</dbReference>
<dbReference type="InterPro" id="IPR014922">
    <property type="entry name" value="YdhG-like"/>
</dbReference>
<evidence type="ECO:0000259" key="1">
    <source>
        <dbReference type="Pfam" id="PF08818"/>
    </source>
</evidence>
<keyword evidence="3" id="KW-1185">Reference proteome</keyword>
<dbReference type="EMBL" id="BMXA01000001">
    <property type="protein sequence ID" value="GGZ97110.1"/>
    <property type="molecule type" value="Genomic_DNA"/>
</dbReference>